<organism evidence="2 3">
    <name type="scientific">Pseudoalteromonas xiamenensis</name>
    <dbReference type="NCBI Taxonomy" id="882626"/>
    <lineage>
        <taxon>Bacteria</taxon>
        <taxon>Pseudomonadati</taxon>
        <taxon>Pseudomonadota</taxon>
        <taxon>Gammaproteobacteria</taxon>
        <taxon>Alteromonadales</taxon>
        <taxon>Pseudoalteromonadaceae</taxon>
        <taxon>Pseudoalteromonas</taxon>
    </lineage>
</organism>
<accession>A0A975HLL1</accession>
<dbReference type="AlphaFoldDB" id="A0A975HLL1"/>
<dbReference type="EMBL" id="CP072133">
    <property type="protein sequence ID" value="QTH72206.1"/>
    <property type="molecule type" value="Genomic_DNA"/>
</dbReference>
<feature type="chain" id="PRO_5037103271" evidence="1">
    <location>
        <begin position="18"/>
        <end position="220"/>
    </location>
</feature>
<reference evidence="2" key="1">
    <citation type="submission" date="2021-03" db="EMBL/GenBank/DDBJ databases">
        <title>Complete Genome of Pseudoalteromonas xiamenensis STKMTI.2, a new potential marine bacterium producing anti-Vibrio compounds.</title>
        <authorList>
            <person name="Handayani D.P."/>
            <person name="Isnansetyo A."/>
            <person name="Istiqomah I."/>
            <person name="Jumina J."/>
        </authorList>
    </citation>
    <scope>NUCLEOTIDE SEQUENCE</scope>
    <source>
        <strain evidence="2">STKMTI.2</strain>
    </source>
</reference>
<evidence type="ECO:0000313" key="3">
    <source>
        <dbReference type="Proteomes" id="UP000664904"/>
    </source>
</evidence>
<name>A0A975HLL1_9GAMM</name>
<dbReference type="RefSeq" id="WP_208843828.1">
    <property type="nucleotide sequence ID" value="NZ_CP072133.1"/>
</dbReference>
<dbReference type="Proteomes" id="UP000664904">
    <property type="component" value="Chromosome"/>
</dbReference>
<dbReference type="KEGG" id="pxi:J5O05_04800"/>
<sequence>MKYLFVLFTLLIGQAFAAEKKPEPPPLNPVWEGEHKMVLVNQASKVFAVSMPTYEKPSDVQIVYKIENKDVAFLNMVRDFDLVTLKTKKFNIENLIRGNEVTVNADVYAGDLDNGGELLYENKSIEFTNKLYARELKDLELASQWQEYDLIEVKENEHIYIHKIQQKPSFNHLIFVDMRGACLQKFRTSSRVPSENELTVKFTHCGGLKPLFYDAERYQE</sequence>
<protein>
    <submittedName>
        <fullName evidence="2">Uncharacterized protein</fullName>
    </submittedName>
</protein>
<evidence type="ECO:0000256" key="1">
    <source>
        <dbReference type="SAM" id="SignalP"/>
    </source>
</evidence>
<proteinExistence type="predicted"/>
<feature type="signal peptide" evidence="1">
    <location>
        <begin position="1"/>
        <end position="17"/>
    </location>
</feature>
<keyword evidence="3" id="KW-1185">Reference proteome</keyword>
<keyword evidence="1" id="KW-0732">Signal</keyword>
<evidence type="ECO:0000313" key="2">
    <source>
        <dbReference type="EMBL" id="QTH72206.1"/>
    </source>
</evidence>
<gene>
    <name evidence="2" type="ORF">J5O05_04800</name>
</gene>